<keyword evidence="3" id="KW-1185">Reference proteome</keyword>
<dbReference type="OMA" id="QEIDHNT"/>
<dbReference type="EMBL" id="DS480390">
    <property type="protein sequence ID" value="EDO18357.1"/>
    <property type="molecule type" value="Genomic_DNA"/>
</dbReference>
<dbReference type="PhylomeDB" id="A7TH76"/>
<proteinExistence type="predicted"/>
<reference evidence="2 3" key="1">
    <citation type="journal article" date="2007" name="Proc. Natl. Acad. Sci. U.S.A.">
        <title>Independent sorting-out of thousands of duplicated gene pairs in two yeast species descended from a whole-genome duplication.</title>
        <authorList>
            <person name="Scannell D.R."/>
            <person name="Frank A.C."/>
            <person name="Conant G.C."/>
            <person name="Byrne K.P."/>
            <person name="Woolfit M."/>
            <person name="Wolfe K.H."/>
        </authorList>
    </citation>
    <scope>NUCLEOTIDE SEQUENCE [LARGE SCALE GENOMIC DNA]</scope>
    <source>
        <strain evidence="3">ATCC 22028 / DSM 70294 / BCRC 21397 / CBS 2163 / NBRC 10782 / NRRL Y-8283 / UCD 57-17</strain>
    </source>
</reference>
<gene>
    <name evidence="2" type="ORF">Kpol_1013p28</name>
</gene>
<evidence type="ECO:0008006" key="4">
    <source>
        <dbReference type="Google" id="ProtNLM"/>
    </source>
</evidence>
<dbReference type="GeneID" id="5546640"/>
<dbReference type="PANTHER" id="PTHR35140">
    <property type="entry name" value="MITOTIC CHECK POINT PROTEIN BFA1"/>
    <property type="match status" value="1"/>
</dbReference>
<evidence type="ECO:0000256" key="1">
    <source>
        <dbReference type="SAM" id="MobiDB-lite"/>
    </source>
</evidence>
<dbReference type="OrthoDB" id="19159at2759"/>
<accession>A7TH76</accession>
<feature type="region of interest" description="Disordered" evidence="1">
    <location>
        <begin position="27"/>
        <end position="46"/>
    </location>
</feature>
<dbReference type="GO" id="GO:0005092">
    <property type="term" value="F:GDP-dissociation inhibitor activity"/>
    <property type="evidence" value="ECO:0007669"/>
    <property type="project" value="EnsemblFungi"/>
</dbReference>
<dbReference type="Proteomes" id="UP000000267">
    <property type="component" value="Unassembled WGS sequence"/>
</dbReference>
<dbReference type="HOGENOM" id="CLU_037140_0_0_1"/>
<dbReference type="RefSeq" id="XP_001646215.1">
    <property type="nucleotide sequence ID" value="XM_001646165.1"/>
</dbReference>
<organism evidence="3">
    <name type="scientific">Vanderwaltozyma polyspora (strain ATCC 22028 / DSM 70294 / BCRC 21397 / CBS 2163 / NBRC 10782 / NRRL Y-8283 / UCD 57-17)</name>
    <name type="common">Kluyveromyces polysporus</name>
    <dbReference type="NCBI Taxonomy" id="436907"/>
    <lineage>
        <taxon>Eukaryota</taxon>
        <taxon>Fungi</taxon>
        <taxon>Dikarya</taxon>
        <taxon>Ascomycota</taxon>
        <taxon>Saccharomycotina</taxon>
        <taxon>Saccharomycetes</taxon>
        <taxon>Saccharomycetales</taxon>
        <taxon>Saccharomycetaceae</taxon>
        <taxon>Vanderwaltozyma</taxon>
    </lineage>
</organism>
<dbReference type="PANTHER" id="PTHR35140:SF1">
    <property type="entry name" value="MITOTIC CHECK POINT PROTEIN BFA1"/>
    <property type="match status" value="1"/>
</dbReference>
<dbReference type="KEGG" id="vpo:Kpol_1013p28"/>
<evidence type="ECO:0000313" key="2">
    <source>
        <dbReference type="EMBL" id="EDO18357.1"/>
    </source>
</evidence>
<dbReference type="eggNOG" id="ENOG502R6H5">
    <property type="taxonomic scope" value="Eukaryota"/>
</dbReference>
<feature type="region of interest" description="Disordered" evidence="1">
    <location>
        <begin position="177"/>
        <end position="205"/>
    </location>
</feature>
<dbReference type="InParanoid" id="A7TH76"/>
<protein>
    <recommendedName>
        <fullName evidence="4">Mitotic check point protein BFA1</fullName>
    </recommendedName>
</protein>
<feature type="compositionally biased region" description="Basic residues" evidence="1">
    <location>
        <begin position="485"/>
        <end position="494"/>
    </location>
</feature>
<dbReference type="GO" id="GO:0031578">
    <property type="term" value="P:mitotic spindle orientation checkpoint signaling"/>
    <property type="evidence" value="ECO:0007669"/>
    <property type="project" value="EnsemblFungi"/>
</dbReference>
<name>A7TH76_VANPO</name>
<dbReference type="GO" id="GO:0005096">
    <property type="term" value="F:GTPase activator activity"/>
    <property type="evidence" value="ECO:0007669"/>
    <property type="project" value="EnsemblFungi"/>
</dbReference>
<dbReference type="GO" id="GO:1990334">
    <property type="term" value="C:Bfa1-Bub2 complex"/>
    <property type="evidence" value="ECO:0007669"/>
    <property type="project" value="EnsemblFungi"/>
</dbReference>
<evidence type="ECO:0000313" key="3">
    <source>
        <dbReference type="Proteomes" id="UP000000267"/>
    </source>
</evidence>
<feature type="compositionally biased region" description="Polar residues" evidence="1">
    <location>
        <begin position="180"/>
        <end position="192"/>
    </location>
</feature>
<feature type="region of interest" description="Disordered" evidence="1">
    <location>
        <begin position="474"/>
        <end position="512"/>
    </location>
</feature>
<sequence>MSIRPMNFAEFPETSFEDLDTTLNKVSKEENENGNNNGNVKQSSPLRQAFMNNTPSITASSEGTVFSNMLDKYSSGSKTDDEGQHRMQLQEQGQLGPFEDDEEDFLNDFEEFQNKKDDFDEALKLHFQLRGQSSPNTNKDGLQYRTDNVIGKLSDRFERNFSISNRLKQPRSMMDIKSNGRYNLANSRSSGSLRERSNNGLKNKKSMPLLSRFQPTIEEIDDNSTVDSDVYDEESLPRNDRYDQRNAQFLNNFQEEDELTEDEDFKLDEGLIKPQFLNSRRQSVVPMRLSPSEYDIVADDTLLTPRLHKRSKDWNGRSKLNSFKERKIRNYPSLSKIKTIKQEIDHNTPIKKGRMYYNPQTMMWEGNEKILEKFQSVDSNDKKPLLIRTKSQLSPKNKDLKLRKSTTQLTNPSREEFRNRPSVNNPRIVGNMMFDDVNLRWVSTSREDEEHDPFKNIPELKSLSLKQARYKSAPSNDVNSPFLRSKSHQIKRKSNNNNNTINSRFLSTGHNNNTHEVEDEEIFELNAKMLEKFYHEEHKWYKKIGSWIILSSDGKANKKSNNYKYEIRSMVMNSSRG</sequence>
<dbReference type="AlphaFoldDB" id="A7TH76"/>
<dbReference type="InterPro" id="IPR034586">
    <property type="entry name" value="Bfa1/Byr4"/>
</dbReference>
<dbReference type="FunCoup" id="A7TH76">
    <property type="interactions" value="357"/>
</dbReference>
<dbReference type="STRING" id="436907.A7TH76"/>
<dbReference type="GO" id="GO:0044732">
    <property type="term" value="C:mitotic spindle pole body"/>
    <property type="evidence" value="ECO:0007669"/>
    <property type="project" value="TreeGrafter"/>
</dbReference>
<feature type="compositionally biased region" description="Low complexity" evidence="1">
    <location>
        <begin position="495"/>
        <end position="504"/>
    </location>
</feature>